<proteinExistence type="predicted"/>
<organism evidence="1">
    <name type="scientific">marine metagenome</name>
    <dbReference type="NCBI Taxonomy" id="408172"/>
    <lineage>
        <taxon>unclassified sequences</taxon>
        <taxon>metagenomes</taxon>
        <taxon>ecological metagenomes</taxon>
    </lineage>
</organism>
<protein>
    <submittedName>
        <fullName evidence="1">Uncharacterized protein</fullName>
    </submittedName>
</protein>
<sequence length="149" mass="16407">KINENEINEFEALSAENGGIPIKVIDLLQTNGENSLYLPLENLYAQIKEKIVDVCEGDWPYIKTKYTLKSGAIFIFKSSTQKNNCSNLDCTVRDKCTEGCRHSIRIGLDGLLKPCGVRNDNTLQCLDGQVSDSDIITSLASGGKLSYAK</sequence>
<feature type="non-terminal residue" evidence="1">
    <location>
        <position position="1"/>
    </location>
</feature>
<dbReference type="Gene3D" id="3.20.20.70">
    <property type="entry name" value="Aldolase class I"/>
    <property type="match status" value="1"/>
</dbReference>
<dbReference type="EMBL" id="UINC01103023">
    <property type="protein sequence ID" value="SVC65092.1"/>
    <property type="molecule type" value="Genomic_DNA"/>
</dbReference>
<reference evidence="1" key="1">
    <citation type="submission" date="2018-05" db="EMBL/GenBank/DDBJ databases">
        <authorList>
            <person name="Lanie J.A."/>
            <person name="Ng W.-L."/>
            <person name="Kazmierczak K.M."/>
            <person name="Andrzejewski T.M."/>
            <person name="Davidsen T.M."/>
            <person name="Wayne K.J."/>
            <person name="Tettelin H."/>
            <person name="Glass J.I."/>
            <person name="Rusch D."/>
            <person name="Podicherti R."/>
            <person name="Tsui H.-C.T."/>
            <person name="Winkler M.E."/>
        </authorList>
    </citation>
    <scope>NUCLEOTIDE SEQUENCE</scope>
</reference>
<name>A0A382NZG2_9ZZZZ</name>
<dbReference type="AlphaFoldDB" id="A0A382NZG2"/>
<evidence type="ECO:0000313" key="1">
    <source>
        <dbReference type="EMBL" id="SVC65092.1"/>
    </source>
</evidence>
<accession>A0A382NZG2</accession>
<gene>
    <name evidence="1" type="ORF">METZ01_LOCUS317946</name>
</gene>
<dbReference type="InterPro" id="IPR013785">
    <property type="entry name" value="Aldolase_TIM"/>
</dbReference>